<evidence type="ECO:0000256" key="6">
    <source>
        <dbReference type="SAM" id="MobiDB-lite"/>
    </source>
</evidence>
<feature type="domain" description="Phenol hydroxylase-like C-terminal dimerisation" evidence="9">
    <location>
        <begin position="507"/>
        <end position="664"/>
    </location>
</feature>
<reference evidence="10" key="2">
    <citation type="journal article" date="2022" name="Microbiol. Resour. Announc.">
        <title>Whole-Genome Sequence of Entomortierella parvispora E1425, a Mucoromycotan Fungus Associated with Burkholderiaceae-Related Endosymbiotic Bacteria.</title>
        <authorList>
            <person name="Herlambang A."/>
            <person name="Guo Y."/>
            <person name="Takashima Y."/>
            <person name="Narisawa K."/>
            <person name="Ohta H."/>
            <person name="Nishizawa T."/>
        </authorList>
    </citation>
    <scope>NUCLEOTIDE SEQUENCE</scope>
    <source>
        <strain evidence="10">E1425</strain>
    </source>
</reference>
<dbReference type="InterPro" id="IPR012941">
    <property type="entry name" value="Phe_hydrox_C_dim_dom"/>
</dbReference>
<accession>A0A9P3HIG7</accession>
<reference evidence="10" key="1">
    <citation type="submission" date="2021-11" db="EMBL/GenBank/DDBJ databases">
        <authorList>
            <person name="Herlambang A."/>
            <person name="Guo Y."/>
            <person name="Takashima Y."/>
            <person name="Nishizawa T."/>
        </authorList>
    </citation>
    <scope>NUCLEOTIDE SEQUENCE</scope>
    <source>
        <strain evidence="10">E1425</strain>
    </source>
</reference>
<keyword evidence="4" id="KW-0274">FAD</keyword>
<dbReference type="Gene3D" id="3.30.9.10">
    <property type="entry name" value="D-Amino Acid Oxidase, subunit A, domain 2"/>
    <property type="match status" value="1"/>
</dbReference>
<evidence type="ECO:0000256" key="5">
    <source>
        <dbReference type="ARBA" id="ARBA00023002"/>
    </source>
</evidence>
<dbReference type="InterPro" id="IPR038220">
    <property type="entry name" value="PHOX_C_sf"/>
</dbReference>
<evidence type="ECO:0000256" key="7">
    <source>
        <dbReference type="SAM" id="Phobius"/>
    </source>
</evidence>
<feature type="domain" description="FAD-binding" evidence="8">
    <location>
        <begin position="197"/>
        <end position="397"/>
    </location>
</feature>
<evidence type="ECO:0000313" key="11">
    <source>
        <dbReference type="Proteomes" id="UP000827284"/>
    </source>
</evidence>
<dbReference type="OrthoDB" id="1716816at2759"/>
<evidence type="ECO:0008006" key="12">
    <source>
        <dbReference type="Google" id="ProtNLM"/>
    </source>
</evidence>
<dbReference type="InterPro" id="IPR036249">
    <property type="entry name" value="Thioredoxin-like_sf"/>
</dbReference>
<dbReference type="PANTHER" id="PTHR43004">
    <property type="entry name" value="TRK SYSTEM POTASSIUM UPTAKE PROTEIN"/>
    <property type="match status" value="1"/>
</dbReference>
<dbReference type="InterPro" id="IPR050641">
    <property type="entry name" value="RIFMO-like"/>
</dbReference>
<keyword evidence="7" id="KW-1133">Transmembrane helix</keyword>
<keyword evidence="11" id="KW-1185">Reference proteome</keyword>
<comment type="cofactor">
    <cofactor evidence="1">
        <name>FAD</name>
        <dbReference type="ChEBI" id="CHEBI:57692"/>
    </cofactor>
</comment>
<dbReference type="Pfam" id="PF07976">
    <property type="entry name" value="Phe_hydrox_dim"/>
    <property type="match status" value="1"/>
</dbReference>
<dbReference type="Proteomes" id="UP000827284">
    <property type="component" value="Unassembled WGS sequence"/>
</dbReference>
<keyword evidence="7" id="KW-0472">Membrane</keyword>
<evidence type="ECO:0000256" key="1">
    <source>
        <dbReference type="ARBA" id="ARBA00001974"/>
    </source>
</evidence>
<sequence length="665" mass="74505">MSVPVDAKKSEIPVLISGAGPTGLFAAFLLGKMNIPYRIIERDLDFSILSKSMWFHSRTLEIFQMSDPELIQQAFEQRIPTPVHRFYYGGKVIRELDLMPKNNSHYKDLIHLQQFKLIRILADAIDKQGGKIDWGWELVDTKVVEATTEDNDEGSRETSWVETTIRRAVNETREGNGVDSILGIIDLEEDKTEMQYEYETVRSQFLIGADGARSVVRHKINMPFPGRTRDVYMMAFDGTVESDIPLDHVVNWMYNGSSVVTFPQGGDRIMIVGDTDPLSPEEFEAKKNETLTVEVFQKYLDETVHPQKFTIKTVNWLSYYRVNERRAKEFSYKGRIFLAGDSAHIHSPSGGQGLNLGLQDSYNLAWRIALVLKGTAPPSVLDTYSEERSVIADQVIKLSSELLDEDFNYGGVFQRVVKRIVLALAPIVHPLMSIKAAPMAMMNQRYSENSLNKRHRTQWTPSGQGAVGRRAEDGHLVALNSGAPAGPSPNSPSTSQIDNRAASMEKTEMETVRLHELIAYTGVFQVVVFTGNQWKDDPDAAAGLSSTVEKYLGLWRSKWCMADDNDGEKLTALERLFMVHTITTLSATSTPNPLTGKDVGEGKAYTDLKGKLHRRYSVETSVKKGRALGGAIVVIRPDSHIAYRVQGVGENAWSDVNEYFQSILV</sequence>
<keyword evidence="3" id="KW-0285">Flavoprotein</keyword>
<evidence type="ECO:0000313" key="10">
    <source>
        <dbReference type="EMBL" id="GJJ77221.1"/>
    </source>
</evidence>
<evidence type="ECO:0000256" key="2">
    <source>
        <dbReference type="ARBA" id="ARBA00007801"/>
    </source>
</evidence>
<feature type="domain" description="FAD-binding" evidence="8">
    <location>
        <begin position="12"/>
        <end position="158"/>
    </location>
</feature>
<proteinExistence type="inferred from homology"/>
<name>A0A9P3HIG7_9FUNG</name>
<dbReference type="SUPFAM" id="SSF54373">
    <property type="entry name" value="FAD-linked reductases, C-terminal domain"/>
    <property type="match status" value="1"/>
</dbReference>
<dbReference type="PRINTS" id="PR00420">
    <property type="entry name" value="RNGMNOXGNASE"/>
</dbReference>
<dbReference type="GO" id="GO:0016709">
    <property type="term" value="F:oxidoreductase activity, acting on paired donors, with incorporation or reduction of molecular oxygen, NAD(P)H as one donor, and incorporation of one atom of oxygen"/>
    <property type="evidence" value="ECO:0007669"/>
    <property type="project" value="UniProtKB-ARBA"/>
</dbReference>
<dbReference type="GO" id="GO:0071949">
    <property type="term" value="F:FAD binding"/>
    <property type="evidence" value="ECO:0007669"/>
    <property type="project" value="InterPro"/>
</dbReference>
<gene>
    <name evidence="10" type="ORF">EMPS_09580</name>
</gene>
<comment type="caution">
    <text evidence="10">The sequence shown here is derived from an EMBL/GenBank/DDBJ whole genome shotgun (WGS) entry which is preliminary data.</text>
</comment>
<dbReference type="InterPro" id="IPR036188">
    <property type="entry name" value="FAD/NAD-bd_sf"/>
</dbReference>
<dbReference type="SUPFAM" id="SSF51905">
    <property type="entry name" value="FAD/NAD(P)-binding domain"/>
    <property type="match status" value="1"/>
</dbReference>
<dbReference type="SUPFAM" id="SSF52833">
    <property type="entry name" value="Thioredoxin-like"/>
    <property type="match status" value="1"/>
</dbReference>
<keyword evidence="5" id="KW-0560">Oxidoreductase</keyword>
<dbReference type="EMBL" id="BQFW01000013">
    <property type="protein sequence ID" value="GJJ77221.1"/>
    <property type="molecule type" value="Genomic_DNA"/>
</dbReference>
<evidence type="ECO:0000259" key="9">
    <source>
        <dbReference type="Pfam" id="PF07976"/>
    </source>
</evidence>
<comment type="similarity">
    <text evidence="2">Belongs to the PheA/TfdB FAD monooxygenase family.</text>
</comment>
<dbReference type="Pfam" id="PF01494">
    <property type="entry name" value="FAD_binding_3"/>
    <property type="match status" value="2"/>
</dbReference>
<evidence type="ECO:0000256" key="4">
    <source>
        <dbReference type="ARBA" id="ARBA00022827"/>
    </source>
</evidence>
<dbReference type="InterPro" id="IPR002938">
    <property type="entry name" value="FAD-bd"/>
</dbReference>
<keyword evidence="7" id="KW-0812">Transmembrane</keyword>
<dbReference type="PANTHER" id="PTHR43004:SF19">
    <property type="entry name" value="BINDING MONOOXYGENASE, PUTATIVE (JCVI)-RELATED"/>
    <property type="match status" value="1"/>
</dbReference>
<dbReference type="Gene3D" id="3.40.30.20">
    <property type="match status" value="1"/>
</dbReference>
<evidence type="ECO:0000256" key="3">
    <source>
        <dbReference type="ARBA" id="ARBA00022630"/>
    </source>
</evidence>
<protein>
    <recommendedName>
        <fullName evidence="12">FAD-binding domain-containing protein</fullName>
    </recommendedName>
</protein>
<dbReference type="Gene3D" id="3.50.50.60">
    <property type="entry name" value="FAD/NAD(P)-binding domain"/>
    <property type="match status" value="1"/>
</dbReference>
<feature type="transmembrane region" description="Helical" evidence="7">
    <location>
        <begin position="12"/>
        <end position="30"/>
    </location>
</feature>
<evidence type="ECO:0000259" key="8">
    <source>
        <dbReference type="Pfam" id="PF01494"/>
    </source>
</evidence>
<organism evidence="10 11">
    <name type="scientific">Entomortierella parvispora</name>
    <dbReference type="NCBI Taxonomy" id="205924"/>
    <lineage>
        <taxon>Eukaryota</taxon>
        <taxon>Fungi</taxon>
        <taxon>Fungi incertae sedis</taxon>
        <taxon>Mucoromycota</taxon>
        <taxon>Mortierellomycotina</taxon>
        <taxon>Mortierellomycetes</taxon>
        <taxon>Mortierellales</taxon>
        <taxon>Mortierellaceae</taxon>
        <taxon>Entomortierella</taxon>
    </lineage>
</organism>
<feature type="region of interest" description="Disordered" evidence="6">
    <location>
        <begin position="478"/>
        <end position="504"/>
    </location>
</feature>
<dbReference type="AlphaFoldDB" id="A0A9P3HIG7"/>